<dbReference type="GO" id="GO:0005739">
    <property type="term" value="C:mitochondrion"/>
    <property type="evidence" value="ECO:0007669"/>
    <property type="project" value="TreeGrafter"/>
</dbReference>
<name>A0A1B0CK82_LUTLO</name>
<dbReference type="InterPro" id="IPR017438">
    <property type="entry name" value="ATP-NAD_kinase_N"/>
</dbReference>
<protein>
    <submittedName>
        <fullName evidence="1">Uncharacterized protein</fullName>
    </submittedName>
</protein>
<organism evidence="1 2">
    <name type="scientific">Lutzomyia longipalpis</name>
    <name type="common">Sand fly</name>
    <dbReference type="NCBI Taxonomy" id="7200"/>
    <lineage>
        <taxon>Eukaryota</taxon>
        <taxon>Metazoa</taxon>
        <taxon>Ecdysozoa</taxon>
        <taxon>Arthropoda</taxon>
        <taxon>Hexapoda</taxon>
        <taxon>Insecta</taxon>
        <taxon>Pterygota</taxon>
        <taxon>Neoptera</taxon>
        <taxon>Endopterygota</taxon>
        <taxon>Diptera</taxon>
        <taxon>Nematocera</taxon>
        <taxon>Psychodoidea</taxon>
        <taxon>Psychodidae</taxon>
        <taxon>Lutzomyia</taxon>
        <taxon>Lutzomyia</taxon>
    </lineage>
</organism>
<dbReference type="InterPro" id="IPR017437">
    <property type="entry name" value="ATP-NAD_kinase_PpnK-typ_C"/>
</dbReference>
<dbReference type="GO" id="GO:0019674">
    <property type="term" value="P:NAD+ metabolic process"/>
    <property type="evidence" value="ECO:0007669"/>
    <property type="project" value="InterPro"/>
</dbReference>
<dbReference type="CDD" id="cd03128">
    <property type="entry name" value="GAT_1"/>
    <property type="match status" value="1"/>
</dbReference>
<evidence type="ECO:0000313" key="1">
    <source>
        <dbReference type="EnsemblMetazoa" id="LLOJ005019-PA"/>
    </source>
</evidence>
<evidence type="ECO:0000313" key="2">
    <source>
        <dbReference type="Proteomes" id="UP000092461"/>
    </source>
</evidence>
<dbReference type="VEuPathDB" id="VectorBase:LLOJ005019"/>
<reference evidence="1" key="1">
    <citation type="submission" date="2020-05" db="UniProtKB">
        <authorList>
            <consortium name="EnsemblMetazoa"/>
        </authorList>
    </citation>
    <scope>IDENTIFICATION</scope>
    <source>
        <strain evidence="1">Jacobina</strain>
    </source>
</reference>
<proteinExistence type="predicted"/>
<dbReference type="VEuPathDB" id="VectorBase:LLONM1_005936"/>
<dbReference type="GO" id="GO:0003951">
    <property type="term" value="F:NAD+ kinase activity"/>
    <property type="evidence" value="ECO:0007669"/>
    <property type="project" value="InterPro"/>
</dbReference>
<keyword evidence="2" id="KW-1185">Reference proteome</keyword>
<dbReference type="InterPro" id="IPR016064">
    <property type="entry name" value="NAD/diacylglycerol_kinase_sf"/>
</dbReference>
<dbReference type="EMBL" id="AJWK01015894">
    <property type="status" value="NOT_ANNOTATED_CDS"/>
    <property type="molecule type" value="Genomic_DNA"/>
</dbReference>
<dbReference type="PANTHER" id="PTHR13158">
    <property type="match status" value="1"/>
</dbReference>
<dbReference type="Proteomes" id="UP000092461">
    <property type="component" value="Unassembled WGS sequence"/>
</dbReference>
<dbReference type="SUPFAM" id="SSF111331">
    <property type="entry name" value="NAD kinase/diacylglycerol kinase-like"/>
    <property type="match status" value="1"/>
</dbReference>
<dbReference type="PANTHER" id="PTHR13158:SF5">
    <property type="entry name" value="NAD KINASE 2, MITOCHONDRIAL"/>
    <property type="match status" value="1"/>
</dbReference>
<sequence length="488" mass="55285">MLKRTSFFPRIFAEKCLASTKYCRLIRTTSSDTFPTTRQVVPEKDFSLKRALIVAKLSRYEFEKRRYPDLNSTQLEEKIRGRGTDYDSLIHFNEMHSNFRKSVVDAFRHCGVEVRVVDRHSITKESINWADIIVPVGGDGTFLMAASRADFINAPAGRKVPVVGFNSDPESSEGRLMLPKVYSADTKSAIERIMNHNFTWMHRSRIRITHLASNGNLPEAIDLHEHKGNNMEHLSLEPELLDSHEQELYDAKVKRTLPYLALNEVFIGETLSARVSHLQLRADGVVTNTKCSGLCVSTGIFGQAHTDKFHKMPHGAHFGAPRFNVWLQEDMICKVDLPFFLQALLIVNGEVPDFPLISPSLHLLKVIPINRLSPKNVEELLTILRQGNHLVGHLDANEIAREYNRRLVFPPDDPRLCYSIREEIRVGVWPNPKGGMESRAFASKLFIQSRCLDASLVIDGSISYPFNDGAKVVLETRPEDALLTISME</sequence>
<dbReference type="EnsemblMetazoa" id="LLOJ005019-RA">
    <property type="protein sequence ID" value="LLOJ005019-PA"/>
    <property type="gene ID" value="LLOJ005019"/>
</dbReference>
<accession>A0A1B0CK82</accession>
<dbReference type="Gene3D" id="2.60.200.30">
    <property type="entry name" value="Probable inorganic polyphosphate/atp-NAD kinase, domain 2"/>
    <property type="match status" value="1"/>
</dbReference>
<dbReference type="AlphaFoldDB" id="A0A1B0CK82"/>
<dbReference type="Gene3D" id="3.40.50.10330">
    <property type="entry name" value="Probable inorganic polyphosphate/atp-NAD kinase, domain 1"/>
    <property type="match status" value="1"/>
</dbReference>